<comment type="caution">
    <text evidence="1">The sequence shown here is derived from an EMBL/GenBank/DDBJ whole genome shotgun (WGS) entry which is preliminary data.</text>
</comment>
<sequence length="103" mass="10485">MPPLQMQPPTAHANAKGVGSDVPMADPAPGATAHASADSLNAFETVSYAFSFCGVSPTAATAASMTLYLFLLCSCQAMVFHCWSCSAIGGVSLTSSSAFNGFE</sequence>
<evidence type="ECO:0000313" key="1">
    <source>
        <dbReference type="EMBL" id="KAI8023764.1"/>
    </source>
</evidence>
<evidence type="ECO:0000313" key="2">
    <source>
        <dbReference type="Proteomes" id="UP001060215"/>
    </source>
</evidence>
<reference evidence="1 2" key="1">
    <citation type="journal article" date="2022" name="Plant J.">
        <title>Chromosome-level genome of Camellia lanceoleosa provides a valuable resource for understanding genome evolution and self-incompatibility.</title>
        <authorList>
            <person name="Gong W."/>
            <person name="Xiao S."/>
            <person name="Wang L."/>
            <person name="Liao Z."/>
            <person name="Chang Y."/>
            <person name="Mo W."/>
            <person name="Hu G."/>
            <person name="Li W."/>
            <person name="Zhao G."/>
            <person name="Zhu H."/>
            <person name="Hu X."/>
            <person name="Ji K."/>
            <person name="Xiang X."/>
            <person name="Song Q."/>
            <person name="Yuan D."/>
            <person name="Jin S."/>
            <person name="Zhang L."/>
        </authorList>
    </citation>
    <scope>NUCLEOTIDE SEQUENCE [LARGE SCALE GENOMIC DNA]</scope>
    <source>
        <strain evidence="1">SQ_2022a</strain>
    </source>
</reference>
<protein>
    <submittedName>
        <fullName evidence="1">Uncharacterized protein</fullName>
    </submittedName>
</protein>
<dbReference type="Proteomes" id="UP001060215">
    <property type="component" value="Chromosome 6"/>
</dbReference>
<organism evidence="1 2">
    <name type="scientific">Camellia lanceoleosa</name>
    <dbReference type="NCBI Taxonomy" id="1840588"/>
    <lineage>
        <taxon>Eukaryota</taxon>
        <taxon>Viridiplantae</taxon>
        <taxon>Streptophyta</taxon>
        <taxon>Embryophyta</taxon>
        <taxon>Tracheophyta</taxon>
        <taxon>Spermatophyta</taxon>
        <taxon>Magnoliopsida</taxon>
        <taxon>eudicotyledons</taxon>
        <taxon>Gunneridae</taxon>
        <taxon>Pentapetalae</taxon>
        <taxon>asterids</taxon>
        <taxon>Ericales</taxon>
        <taxon>Theaceae</taxon>
        <taxon>Camellia</taxon>
    </lineage>
</organism>
<dbReference type="EMBL" id="CM045763">
    <property type="protein sequence ID" value="KAI8023764.1"/>
    <property type="molecule type" value="Genomic_DNA"/>
</dbReference>
<accession>A0ACC0IEW9</accession>
<keyword evidence="2" id="KW-1185">Reference proteome</keyword>
<gene>
    <name evidence="1" type="ORF">LOK49_LG03G02768</name>
</gene>
<proteinExistence type="predicted"/>
<name>A0ACC0IEW9_9ERIC</name>